<protein>
    <recommendedName>
        <fullName evidence="3">ArsR family transcriptional regulator</fullName>
    </recommendedName>
</protein>
<name>M3AAD6_9PROT</name>
<dbReference type="InterPro" id="IPR036390">
    <property type="entry name" value="WH_DNA-bd_sf"/>
</dbReference>
<dbReference type="PATRIC" id="fig|1244869.3.peg.2389"/>
<keyword evidence="2" id="KW-1185">Reference proteome</keyword>
<dbReference type="InterPro" id="IPR036388">
    <property type="entry name" value="WH-like_DNA-bd_sf"/>
</dbReference>
<proteinExistence type="predicted"/>
<dbReference type="RefSeq" id="WP_008617711.1">
    <property type="nucleotide sequence ID" value="NZ_AONQ01000028.1"/>
</dbReference>
<comment type="caution">
    <text evidence="1">The sequence shown here is derived from an EMBL/GenBank/DDBJ whole genome shotgun (WGS) entry which is preliminary data.</text>
</comment>
<evidence type="ECO:0000313" key="1">
    <source>
        <dbReference type="EMBL" id="EME69728.1"/>
    </source>
</evidence>
<dbReference type="SUPFAM" id="SSF46785">
    <property type="entry name" value="Winged helix' DNA-binding domain"/>
    <property type="match status" value="1"/>
</dbReference>
<dbReference type="AlphaFoldDB" id="M3AAD6"/>
<reference evidence="1 2" key="1">
    <citation type="journal article" date="2014" name="Genome Announc.">
        <title>Draft Genome Sequence of Magnetospirillum sp. Strain SO-1, a Freshwater Magnetotactic Bacterium Isolated from the Ol'khovka River, Russia.</title>
        <authorList>
            <person name="Grouzdev D.S."/>
            <person name="Dziuba M.V."/>
            <person name="Sukhacheva M.S."/>
            <person name="Mardanov A.V."/>
            <person name="Beletskiy A.V."/>
            <person name="Kuznetsov B.B."/>
            <person name="Skryabin K.G."/>
        </authorList>
    </citation>
    <scope>NUCLEOTIDE SEQUENCE [LARGE SCALE GENOMIC DNA]</scope>
    <source>
        <strain evidence="1 2">SO-1</strain>
    </source>
</reference>
<accession>M3AAD6</accession>
<gene>
    <name evidence="1" type="ORF">H261_11859</name>
</gene>
<dbReference type="Proteomes" id="UP000011744">
    <property type="component" value="Unassembled WGS sequence"/>
</dbReference>
<dbReference type="STRING" id="1244869.H261_11859"/>
<evidence type="ECO:0000313" key="2">
    <source>
        <dbReference type="Proteomes" id="UP000011744"/>
    </source>
</evidence>
<organism evidence="1 2">
    <name type="scientific">Paramagnetospirillum caucaseum</name>
    <dbReference type="NCBI Taxonomy" id="1244869"/>
    <lineage>
        <taxon>Bacteria</taxon>
        <taxon>Pseudomonadati</taxon>
        <taxon>Pseudomonadota</taxon>
        <taxon>Alphaproteobacteria</taxon>
        <taxon>Rhodospirillales</taxon>
        <taxon>Magnetospirillaceae</taxon>
        <taxon>Paramagnetospirillum</taxon>
    </lineage>
</organism>
<dbReference type="EMBL" id="AONQ01000028">
    <property type="protein sequence ID" value="EME69728.1"/>
    <property type="molecule type" value="Genomic_DNA"/>
</dbReference>
<dbReference type="OrthoDB" id="7855192at2"/>
<evidence type="ECO:0008006" key="3">
    <source>
        <dbReference type="Google" id="ProtNLM"/>
    </source>
</evidence>
<dbReference type="Gene3D" id="1.10.10.10">
    <property type="entry name" value="Winged helix-like DNA-binding domain superfamily/Winged helix DNA-binding domain"/>
    <property type="match status" value="1"/>
</dbReference>
<sequence length="111" mass="11630">MSDVIIESARLAILRFLADDGDYSHNTSVLQDLLDQIGFGMSRDQVETLCAWLAEQGLVTVAPRGPVTVVTLTPRGADVASGRARVPGVKRPSPADIMGAASNAARARLGG</sequence>
<dbReference type="eggNOG" id="COG0640">
    <property type="taxonomic scope" value="Bacteria"/>
</dbReference>